<feature type="binding site" evidence="5">
    <location>
        <position position="196"/>
    </location>
    <ligand>
        <name>substrate</name>
    </ligand>
</feature>
<evidence type="ECO:0000256" key="5">
    <source>
        <dbReference type="HAMAP-Rule" id="MF_00313"/>
    </source>
</evidence>
<keyword evidence="5" id="KW-0007">Acetylation</keyword>
<dbReference type="Pfam" id="PF04960">
    <property type="entry name" value="Glutaminase"/>
    <property type="match status" value="1"/>
</dbReference>
<feature type="binding site" evidence="5">
    <location>
        <position position="172"/>
    </location>
    <ligand>
        <name>substrate</name>
    </ligand>
</feature>
<evidence type="ECO:0000313" key="6">
    <source>
        <dbReference type="EMBL" id="MDO3675641.1"/>
    </source>
</evidence>
<evidence type="ECO:0000256" key="2">
    <source>
        <dbReference type="ARBA" id="ARBA00012918"/>
    </source>
</evidence>
<dbReference type="Proteomes" id="UP001168883">
    <property type="component" value="Unassembled WGS sequence"/>
</dbReference>
<accession>A0ABT8V2K2</accession>
<feature type="binding site" evidence="5">
    <location>
        <position position="69"/>
    </location>
    <ligand>
        <name>substrate</name>
    </ligand>
</feature>
<comment type="subunit">
    <text evidence="5">Homotetramer.</text>
</comment>
<dbReference type="SUPFAM" id="SSF56601">
    <property type="entry name" value="beta-lactamase/transpeptidase-like"/>
    <property type="match status" value="1"/>
</dbReference>
<dbReference type="GO" id="GO:0004359">
    <property type="term" value="F:glutaminase activity"/>
    <property type="evidence" value="ECO:0007669"/>
    <property type="project" value="UniProtKB-EC"/>
</dbReference>
<feature type="binding site" evidence="5">
    <location>
        <position position="121"/>
    </location>
    <ligand>
        <name>substrate</name>
    </ligand>
</feature>
<name>A0ABT8V2K2_9BACL</name>
<evidence type="ECO:0000313" key="7">
    <source>
        <dbReference type="Proteomes" id="UP001168883"/>
    </source>
</evidence>
<dbReference type="NCBIfam" id="TIGR03814">
    <property type="entry name" value="Gln_ase"/>
    <property type="match status" value="1"/>
</dbReference>
<dbReference type="PANTHER" id="PTHR12544">
    <property type="entry name" value="GLUTAMINASE"/>
    <property type="match status" value="1"/>
</dbReference>
<comment type="caution">
    <text evidence="6">The sequence shown here is derived from an EMBL/GenBank/DDBJ whole genome shotgun (WGS) entry which is preliminary data.</text>
</comment>
<comment type="similarity">
    <text evidence="1 5">Belongs to the glutaminase family.</text>
</comment>
<dbReference type="InterPro" id="IPR012338">
    <property type="entry name" value="Beta-lactam/transpept-like"/>
</dbReference>
<comment type="catalytic activity">
    <reaction evidence="4 5">
        <text>L-glutamine + H2O = L-glutamate + NH4(+)</text>
        <dbReference type="Rhea" id="RHEA:15889"/>
        <dbReference type="ChEBI" id="CHEBI:15377"/>
        <dbReference type="ChEBI" id="CHEBI:28938"/>
        <dbReference type="ChEBI" id="CHEBI:29985"/>
        <dbReference type="ChEBI" id="CHEBI:58359"/>
        <dbReference type="EC" id="3.5.1.2"/>
    </reaction>
</comment>
<feature type="binding site" evidence="5">
    <location>
        <position position="165"/>
    </location>
    <ligand>
        <name>substrate</name>
    </ligand>
</feature>
<dbReference type="NCBIfam" id="NF009021">
    <property type="entry name" value="PRK12357.1"/>
    <property type="match status" value="1"/>
</dbReference>
<reference evidence="6" key="1">
    <citation type="submission" date="2023-07" db="EMBL/GenBank/DDBJ databases">
        <authorList>
            <person name="Aktuganov G."/>
            <person name="Boyko T."/>
            <person name="Delegan Y."/>
            <person name="Galimzianova N."/>
            <person name="Gilvanova E."/>
            <person name="Korobov V."/>
            <person name="Kuzmina L."/>
            <person name="Melentiev A."/>
            <person name="Milman P."/>
            <person name="Ryabova A."/>
            <person name="Stupak E."/>
            <person name="Yasakov T."/>
            <person name="Zharikova N."/>
            <person name="Zhurenko E."/>
        </authorList>
    </citation>
    <scope>NUCLEOTIDE SEQUENCE</scope>
    <source>
        <strain evidence="6">IB-739</strain>
    </source>
</reference>
<dbReference type="InterPro" id="IPR015868">
    <property type="entry name" value="Glutaminase"/>
</dbReference>
<evidence type="ECO:0000256" key="4">
    <source>
        <dbReference type="ARBA" id="ARBA00049534"/>
    </source>
</evidence>
<dbReference type="EMBL" id="JAUMKJ010000001">
    <property type="protein sequence ID" value="MDO3675641.1"/>
    <property type="molecule type" value="Genomic_DNA"/>
</dbReference>
<dbReference type="RefSeq" id="WP_302877034.1">
    <property type="nucleotide sequence ID" value="NZ_JAUMKJ010000001.1"/>
</dbReference>
<proteinExistence type="inferred from homology"/>
<dbReference type="PANTHER" id="PTHR12544:SF32">
    <property type="entry name" value="GLUTAMINASE 1"/>
    <property type="match status" value="1"/>
</dbReference>
<evidence type="ECO:0000256" key="1">
    <source>
        <dbReference type="ARBA" id="ARBA00011076"/>
    </source>
</evidence>
<keyword evidence="3 5" id="KW-0378">Hydrolase</keyword>
<evidence type="ECO:0000256" key="3">
    <source>
        <dbReference type="ARBA" id="ARBA00022801"/>
    </source>
</evidence>
<protein>
    <recommendedName>
        <fullName evidence="2 5">Glutaminase</fullName>
        <ecNumber evidence="2 5">3.5.1.2</ecNumber>
    </recommendedName>
</protein>
<sequence length="323" mass="34814">MDMTSVCNRTTELNDWVERYRSYAALGSCADYIPALRKADPSQLGICMIGADGTIVKAGETESPFTIQSISKVIGFMAACLSYGIEAVLEYVDVEPTGDAFNSMIRLELHKPGRPFNPMINAGAITIASMLPGSTAESKLEVITALLEALTGKSLTCNQEVFQSEWQTAHRNRALAYCLKEMNCLQSDVEVALEVYLKQCSVEVTVEDLARIGMILGCDGYDPLRKEQLVAKDIVRITKALMLTCGMYNASGKFAAFVGVPAKSGVSGGMMAAVPPRAKSRELPFPDGCGIGIYGPAIDKYGNSTAGHMLLKHIAQAWDLSVC</sequence>
<organism evidence="6 7">
    <name type="scientific">Paenibacillus ehimensis</name>
    <dbReference type="NCBI Taxonomy" id="79264"/>
    <lineage>
        <taxon>Bacteria</taxon>
        <taxon>Bacillati</taxon>
        <taxon>Bacillota</taxon>
        <taxon>Bacilli</taxon>
        <taxon>Bacillales</taxon>
        <taxon>Paenibacillaceae</taxon>
        <taxon>Paenibacillus</taxon>
    </lineage>
</organism>
<feature type="binding site" evidence="5">
    <location>
        <position position="266"/>
    </location>
    <ligand>
        <name>substrate</name>
    </ligand>
</feature>
<gene>
    <name evidence="5" type="primary">glsA</name>
    <name evidence="6" type="ORF">Q3C12_01405</name>
</gene>
<keyword evidence="7" id="KW-1185">Reference proteome</keyword>
<dbReference type="Gene3D" id="1.10.1500.10">
    <property type="match status" value="1"/>
</dbReference>
<dbReference type="EC" id="3.5.1.2" evidence="2 5"/>
<dbReference type="HAMAP" id="MF_00313">
    <property type="entry name" value="Glutaminase"/>
    <property type="match status" value="1"/>
</dbReference>
<feature type="binding site" evidence="5">
    <location>
        <position position="248"/>
    </location>
    <ligand>
        <name>substrate</name>
    </ligand>
</feature>
<dbReference type="Gene3D" id="3.40.710.10">
    <property type="entry name" value="DD-peptidase/beta-lactamase superfamily"/>
    <property type="match status" value="1"/>
</dbReference>